<organism evidence="1 2">
    <name type="scientific">Glossina austeni</name>
    <name type="common">Savannah tsetse fly</name>
    <dbReference type="NCBI Taxonomy" id="7395"/>
    <lineage>
        <taxon>Eukaryota</taxon>
        <taxon>Metazoa</taxon>
        <taxon>Ecdysozoa</taxon>
        <taxon>Arthropoda</taxon>
        <taxon>Hexapoda</taxon>
        <taxon>Insecta</taxon>
        <taxon>Pterygota</taxon>
        <taxon>Neoptera</taxon>
        <taxon>Endopterygota</taxon>
        <taxon>Diptera</taxon>
        <taxon>Brachycera</taxon>
        <taxon>Muscomorpha</taxon>
        <taxon>Hippoboscoidea</taxon>
        <taxon>Glossinidae</taxon>
        <taxon>Glossina</taxon>
    </lineage>
</organism>
<protein>
    <submittedName>
        <fullName evidence="1">Uncharacterized protein</fullName>
    </submittedName>
</protein>
<dbReference type="EnsemblMetazoa" id="GAUT043770-RA">
    <property type="protein sequence ID" value="GAUT043770-PA"/>
    <property type="gene ID" value="GAUT043770"/>
</dbReference>
<evidence type="ECO:0000313" key="2">
    <source>
        <dbReference type="Proteomes" id="UP000078200"/>
    </source>
</evidence>
<keyword evidence="2" id="KW-1185">Reference proteome</keyword>
<evidence type="ECO:0000313" key="1">
    <source>
        <dbReference type="EnsemblMetazoa" id="GAUT043770-PA"/>
    </source>
</evidence>
<proteinExistence type="predicted"/>
<reference evidence="1" key="1">
    <citation type="submission" date="2020-05" db="UniProtKB">
        <authorList>
            <consortium name="EnsemblMetazoa"/>
        </authorList>
    </citation>
    <scope>IDENTIFICATION</scope>
    <source>
        <strain evidence="1">TTRI</strain>
    </source>
</reference>
<sequence length="303" mass="33022">MLLWSNLEEKQEIFTLQQYKEFNKLQVENLKNNENNNNNNLKLITNNQTTIEIDQHKCDVAAECVNVKVTQEIETKKPFKVSEVPSVEIEPLIVNKNDTISATISPNSVNNKIIHPEQQIKIQINSHIPTTTVTQSIFENKPTSPVTAKLTATTTSTATASTTAPTAAAAAAAAAAALLLQKNCYPLAAVKTQYVEEKRPKTVTSSIIRAAPIINNIPTTTSTSSVLQLQSPNGVPRAQSVTASVFTPLSQLKSLQTDKPIAAISGQQQQPIQQSLQKSLNQDMNKGYLTFAEDATELTSVNN</sequence>
<accession>A0A1A9VPV6</accession>
<name>A0A1A9VPV6_GLOAU</name>
<dbReference type="Proteomes" id="UP000078200">
    <property type="component" value="Unassembled WGS sequence"/>
</dbReference>
<dbReference type="VEuPathDB" id="VectorBase:GAUT043770"/>
<dbReference type="STRING" id="7395.A0A1A9VPV6"/>
<dbReference type="AlphaFoldDB" id="A0A1A9VPV6"/>